<name>A0A1H6TZ87_9EURY</name>
<evidence type="ECO:0000256" key="2">
    <source>
        <dbReference type="SAM" id="Phobius"/>
    </source>
</evidence>
<dbReference type="NCBIfam" id="TIGR04213">
    <property type="entry name" value="PGF_pre_PGF"/>
    <property type="match status" value="1"/>
</dbReference>
<dbReference type="EMBL" id="FNYR01000009">
    <property type="protein sequence ID" value="SEI85438.1"/>
    <property type="molecule type" value="Genomic_DNA"/>
</dbReference>
<proteinExistence type="predicted"/>
<reference evidence="3 4" key="1">
    <citation type="submission" date="2016-10" db="EMBL/GenBank/DDBJ databases">
        <authorList>
            <person name="de Groot N.N."/>
        </authorList>
    </citation>
    <scope>NUCLEOTIDE SEQUENCE [LARGE SCALE GENOMIC DNA]</scope>
    <source>
        <strain evidence="3 4">DSM 22187</strain>
    </source>
</reference>
<feature type="region of interest" description="Disordered" evidence="1">
    <location>
        <begin position="209"/>
        <end position="237"/>
    </location>
</feature>
<dbReference type="GeneID" id="35001125"/>
<feature type="region of interest" description="Disordered" evidence="1">
    <location>
        <begin position="1"/>
        <end position="50"/>
    </location>
</feature>
<dbReference type="InterPro" id="IPR013783">
    <property type="entry name" value="Ig-like_fold"/>
</dbReference>
<dbReference type="Gene3D" id="2.60.40.10">
    <property type="entry name" value="Immunoglobulins"/>
    <property type="match status" value="1"/>
</dbReference>
<keyword evidence="2" id="KW-1133">Transmembrane helix</keyword>
<evidence type="ECO:0000313" key="3">
    <source>
        <dbReference type="EMBL" id="SEI85438.1"/>
    </source>
</evidence>
<feature type="transmembrane region" description="Helical" evidence="2">
    <location>
        <begin position="242"/>
        <end position="261"/>
    </location>
</feature>
<keyword evidence="4" id="KW-1185">Reference proteome</keyword>
<dbReference type="RefSeq" id="WP_089672293.1">
    <property type="nucleotide sequence ID" value="NZ_CP024845.1"/>
</dbReference>
<keyword evidence="2" id="KW-0812">Transmembrane</keyword>
<gene>
    <name evidence="3" type="ORF">SAMN05444271_109110</name>
</gene>
<keyword evidence="2" id="KW-0472">Membrane</keyword>
<evidence type="ECO:0000256" key="1">
    <source>
        <dbReference type="SAM" id="MobiDB-lite"/>
    </source>
</evidence>
<dbReference type="Proteomes" id="UP000198888">
    <property type="component" value="Unassembled WGS sequence"/>
</dbReference>
<dbReference type="KEGG" id="hae:halTADL_0299"/>
<accession>A0A2H4PYE2</accession>
<evidence type="ECO:0000313" key="4">
    <source>
        <dbReference type="Proteomes" id="UP000198888"/>
    </source>
</evidence>
<dbReference type="STRING" id="1073996.SAMN05444271_109110"/>
<feature type="compositionally biased region" description="Acidic residues" evidence="1">
    <location>
        <begin position="34"/>
        <end position="50"/>
    </location>
</feature>
<dbReference type="InterPro" id="IPR026453">
    <property type="entry name" value="PGF_pre_PGF"/>
</dbReference>
<organism evidence="3 4">
    <name type="scientific">Halohasta litchfieldiae</name>
    <dbReference type="NCBI Taxonomy" id="1073996"/>
    <lineage>
        <taxon>Archaea</taxon>
        <taxon>Methanobacteriati</taxon>
        <taxon>Methanobacteriota</taxon>
        <taxon>Stenosarchaea group</taxon>
        <taxon>Halobacteria</taxon>
        <taxon>Halobacteriales</taxon>
        <taxon>Haloferacaceae</taxon>
        <taxon>Halohasta</taxon>
    </lineage>
</organism>
<protein>
    <submittedName>
        <fullName evidence="3">PGF-pre-PGF domain-containing protein</fullName>
    </submittedName>
</protein>
<accession>A0A1H6TZ87</accession>
<dbReference type="OrthoDB" id="331260at2157"/>
<sequence length="267" mass="27311">MAVDSDGFDDTPAFEGRAVGFTRVDHGSAAGDTEAGDEASEADAAGEDSEVASATFEFTVSASRLDEIEVDADDATVYRHHDGAWQPLKTDVVDRDAESYQLRAETPGFSMFAVGLQEADLLSVNGASATRSSVDVGAPIAVSATVENTGRWNATGSIELLANNATTASEPVTVAAGDSETITLETSFDEAGVYELRIGTTNAGTVVVGDGASTAGEGSADQGSTDRESTVSDATGDGESPLGALFVGVVVTALAGIGLLYRKRNLE</sequence>
<dbReference type="AlphaFoldDB" id="A0A1H6TZ87"/>